<keyword evidence="6 10" id="KW-0812">Transmembrane</keyword>
<keyword evidence="4 11" id="KW-0328">Glycosyltransferase</keyword>
<dbReference type="GO" id="GO:0004376">
    <property type="term" value="F:GPI mannosyltransferase activity"/>
    <property type="evidence" value="ECO:0007669"/>
    <property type="project" value="InterPro"/>
</dbReference>
<feature type="transmembrane region" description="Helical" evidence="10">
    <location>
        <begin position="235"/>
        <end position="257"/>
    </location>
</feature>
<keyword evidence="7" id="KW-0256">Endoplasmic reticulum</keyword>
<keyword evidence="5 11" id="KW-0808">Transferase</keyword>
<evidence type="ECO:0000256" key="8">
    <source>
        <dbReference type="ARBA" id="ARBA00022989"/>
    </source>
</evidence>
<dbReference type="EMBL" id="QQZY01000005">
    <property type="protein sequence ID" value="RDI74095.1"/>
    <property type="molecule type" value="Genomic_DNA"/>
</dbReference>
<feature type="transmembrane region" description="Helical" evidence="10">
    <location>
        <begin position="317"/>
        <end position="333"/>
    </location>
</feature>
<dbReference type="GO" id="GO:0031501">
    <property type="term" value="C:mannosyltransferase complex"/>
    <property type="evidence" value="ECO:0007669"/>
    <property type="project" value="TreeGrafter"/>
</dbReference>
<evidence type="ECO:0000256" key="7">
    <source>
        <dbReference type="ARBA" id="ARBA00022824"/>
    </source>
</evidence>
<feature type="transmembrane region" description="Helical" evidence="10">
    <location>
        <begin position="339"/>
        <end position="359"/>
    </location>
</feature>
<comment type="caution">
    <text evidence="11">The sequence shown here is derived from an EMBL/GenBank/DDBJ whole genome shotgun (WGS) entry which is preliminary data.</text>
</comment>
<accession>A0A7M2YVP4</accession>
<evidence type="ECO:0000256" key="5">
    <source>
        <dbReference type="ARBA" id="ARBA00022679"/>
    </source>
</evidence>
<dbReference type="GO" id="GO:0016020">
    <property type="term" value="C:membrane"/>
    <property type="evidence" value="ECO:0007669"/>
    <property type="project" value="GOC"/>
</dbReference>
<keyword evidence="3" id="KW-0337">GPI-anchor biosynthesis</keyword>
<reference evidence="11 12" key="1">
    <citation type="submission" date="2018-07" db="EMBL/GenBank/DDBJ databases">
        <title>High-quality-draft genome sequence of Gaiella occulta.</title>
        <authorList>
            <person name="Severino R."/>
            <person name="Froufe H.J.C."/>
            <person name="Rainey F.A."/>
            <person name="Barroso C."/>
            <person name="Albuquerque L."/>
            <person name="Lobo-Da-Cunha A."/>
            <person name="Da Costa M.S."/>
            <person name="Egas C."/>
        </authorList>
    </citation>
    <scope>NUCLEOTIDE SEQUENCE [LARGE SCALE GENOMIC DNA]</scope>
    <source>
        <strain evidence="11 12">F2-233</strain>
    </source>
</reference>
<keyword evidence="8 10" id="KW-1133">Transmembrane helix</keyword>
<evidence type="ECO:0000256" key="2">
    <source>
        <dbReference type="ARBA" id="ARBA00004687"/>
    </source>
</evidence>
<feature type="transmembrane region" description="Helical" evidence="10">
    <location>
        <begin position="125"/>
        <end position="148"/>
    </location>
</feature>
<dbReference type="GO" id="GO:0006506">
    <property type="term" value="P:GPI anchor biosynthetic process"/>
    <property type="evidence" value="ECO:0007669"/>
    <property type="project" value="UniProtKB-UniPathway"/>
</dbReference>
<evidence type="ECO:0000256" key="1">
    <source>
        <dbReference type="ARBA" id="ARBA00004477"/>
    </source>
</evidence>
<protein>
    <submittedName>
        <fullName evidence="11">Mannosyltransferase (PIG-V)</fullName>
    </submittedName>
</protein>
<evidence type="ECO:0000256" key="10">
    <source>
        <dbReference type="SAM" id="Phobius"/>
    </source>
</evidence>
<keyword evidence="9 10" id="KW-0472">Membrane</keyword>
<dbReference type="Pfam" id="PF04188">
    <property type="entry name" value="Mannosyl_trans2"/>
    <property type="match status" value="1"/>
</dbReference>
<proteinExistence type="predicted"/>
<reference evidence="12" key="2">
    <citation type="journal article" date="2019" name="MicrobiologyOpen">
        <title>High-quality draft genome sequence of Gaiella occulta isolated from a 150 meter deep mineral water borehole and comparison with the genome sequences of other deep-branching lineages of the phylum Actinobacteria.</title>
        <authorList>
            <person name="Severino R."/>
            <person name="Froufe H.J.C."/>
            <person name="Barroso C."/>
            <person name="Albuquerque L."/>
            <person name="Lobo-da-Cunha A."/>
            <person name="da Costa M.S."/>
            <person name="Egas C."/>
        </authorList>
    </citation>
    <scope>NUCLEOTIDE SEQUENCE [LARGE SCALE GENOMIC DNA]</scope>
    <source>
        <strain evidence="12">F2-233</strain>
    </source>
</reference>
<comment type="pathway">
    <text evidence="2">Glycolipid biosynthesis; glycosylphosphatidylinositol-anchor biosynthesis.</text>
</comment>
<dbReference type="AlphaFoldDB" id="A0A7M2YVP4"/>
<evidence type="ECO:0000256" key="9">
    <source>
        <dbReference type="ARBA" id="ARBA00023136"/>
    </source>
</evidence>
<sequence length="390" mass="42185">MVVRALAARAGAPLALRVIVSRVDDDRRSPAAALRLFLWSRLAIWAVALAALALLDGSLNPQRGRWDSPRLHELGRAVDVWARWDSDWFLRIAERGYSWPSSTPAFFPLYPLLTGALGRVLLDHYVLAGLLVSLAAGAAAFAALYRLAAPLLGGDGARWMLVYLAVFPTSFFLGAVYSESLFLLLAVASFLAAERGRFAYAGVAAGLALLTRSAGVALLPALVVFAWRSGRRRRALAAIAVAPLLFGLYPLVLGLWIGRPLAFVDAQQVVWERRLSPAGPVGGIAAAVEAVELRDLSLAFALVALGVVAWRRFGAPYGLYALVSVALPLSFVSDRVPLLSLQRFAVVVFPAFMALAHLTRSRRSRLVTAAVLAAGLAFYVVRWALWYWVA</sequence>
<evidence type="ECO:0000256" key="3">
    <source>
        <dbReference type="ARBA" id="ARBA00022502"/>
    </source>
</evidence>
<feature type="transmembrane region" description="Helical" evidence="10">
    <location>
        <begin position="36"/>
        <end position="55"/>
    </location>
</feature>
<comment type="subcellular location">
    <subcellularLocation>
        <location evidence="1">Endoplasmic reticulum membrane</location>
        <topology evidence="1">Multi-pass membrane protein</topology>
    </subcellularLocation>
</comment>
<feature type="transmembrane region" description="Helical" evidence="10">
    <location>
        <begin position="366"/>
        <end position="389"/>
    </location>
</feature>
<evidence type="ECO:0000313" key="12">
    <source>
        <dbReference type="Proteomes" id="UP000254134"/>
    </source>
</evidence>
<evidence type="ECO:0000256" key="4">
    <source>
        <dbReference type="ARBA" id="ARBA00022676"/>
    </source>
</evidence>
<organism evidence="11 12">
    <name type="scientific">Gaiella occulta</name>
    <dbReference type="NCBI Taxonomy" id="1002870"/>
    <lineage>
        <taxon>Bacteria</taxon>
        <taxon>Bacillati</taxon>
        <taxon>Actinomycetota</taxon>
        <taxon>Thermoleophilia</taxon>
        <taxon>Gaiellales</taxon>
        <taxon>Gaiellaceae</taxon>
        <taxon>Gaiella</taxon>
    </lineage>
</organism>
<dbReference type="GO" id="GO:0000009">
    <property type="term" value="F:alpha-1,6-mannosyltransferase activity"/>
    <property type="evidence" value="ECO:0007669"/>
    <property type="project" value="InterPro"/>
</dbReference>
<dbReference type="PANTHER" id="PTHR12468:SF2">
    <property type="entry name" value="GPI MANNOSYLTRANSFERASE 2"/>
    <property type="match status" value="1"/>
</dbReference>
<dbReference type="Proteomes" id="UP000254134">
    <property type="component" value="Unassembled WGS sequence"/>
</dbReference>
<dbReference type="PANTHER" id="PTHR12468">
    <property type="entry name" value="GPI MANNOSYLTRANSFERASE 2"/>
    <property type="match status" value="1"/>
</dbReference>
<feature type="transmembrane region" description="Helical" evidence="10">
    <location>
        <begin position="198"/>
        <end position="223"/>
    </location>
</feature>
<gene>
    <name evidence="11" type="ORF">Gocc_2192</name>
</gene>
<evidence type="ECO:0000313" key="11">
    <source>
        <dbReference type="EMBL" id="RDI74095.1"/>
    </source>
</evidence>
<name>A0A7M2YVP4_9ACTN</name>
<feature type="transmembrane region" description="Helical" evidence="10">
    <location>
        <begin position="160"/>
        <end position="192"/>
    </location>
</feature>
<evidence type="ECO:0000256" key="6">
    <source>
        <dbReference type="ARBA" id="ARBA00022692"/>
    </source>
</evidence>
<dbReference type="UniPathway" id="UPA00196"/>
<keyword evidence="12" id="KW-1185">Reference proteome</keyword>
<dbReference type="InterPro" id="IPR007315">
    <property type="entry name" value="PIG-V/Gpi18"/>
</dbReference>